<gene>
    <name evidence="4" type="ORF">U5822_16760</name>
</gene>
<keyword evidence="1 2" id="KW-0732">Signal</keyword>
<dbReference type="Proteomes" id="UP001305746">
    <property type="component" value="Unassembled WGS sequence"/>
</dbReference>
<keyword evidence="5" id="KW-1185">Reference proteome</keyword>
<dbReference type="InterPro" id="IPR011250">
    <property type="entry name" value="OMP/PagP_B-barrel"/>
</dbReference>
<dbReference type="InterPro" id="IPR027385">
    <property type="entry name" value="Beta-barrel_OMP"/>
</dbReference>
<proteinExistence type="predicted"/>
<feature type="chain" id="PRO_5045215040" evidence="2">
    <location>
        <begin position="27"/>
        <end position="209"/>
    </location>
</feature>
<evidence type="ECO:0000313" key="5">
    <source>
        <dbReference type="Proteomes" id="UP001305746"/>
    </source>
</evidence>
<organism evidence="4 5">
    <name type="scientific">Marinobacter qingdaonensis</name>
    <dbReference type="NCBI Taxonomy" id="3108486"/>
    <lineage>
        <taxon>Bacteria</taxon>
        <taxon>Pseudomonadati</taxon>
        <taxon>Pseudomonadota</taxon>
        <taxon>Gammaproteobacteria</taxon>
        <taxon>Pseudomonadales</taxon>
        <taxon>Marinobacteraceae</taxon>
        <taxon>Marinobacter</taxon>
    </lineage>
</organism>
<evidence type="ECO:0000313" key="4">
    <source>
        <dbReference type="EMBL" id="MEA1082324.1"/>
    </source>
</evidence>
<reference evidence="4 5" key="1">
    <citation type="submission" date="2023-12" db="EMBL/GenBank/DDBJ databases">
        <title>Marinobacter qingdaonensis sp. nov., isolated from the intertidal sediment of Qingdao, PR China.</title>
        <authorList>
            <person name="Li Y."/>
        </authorList>
    </citation>
    <scope>NUCLEOTIDE SEQUENCE [LARGE SCALE GENOMIC DNA]</scope>
    <source>
        <strain evidence="4 5">ASW11-75</strain>
    </source>
</reference>
<comment type="caution">
    <text evidence="4">The sequence shown here is derived from an EMBL/GenBank/DDBJ whole genome shotgun (WGS) entry which is preliminary data.</text>
</comment>
<dbReference type="Pfam" id="PF13505">
    <property type="entry name" value="OMP_b-brl"/>
    <property type="match status" value="1"/>
</dbReference>
<sequence length="209" mass="23343">MNQVVRTALLSTLLPVLAFTSPAPQAEETIREDLHYIGLYGTLLNHRSAVEIVEVDDRRVRTTTEGWGSGATLVVGHHITERFHVEVRAGMGLEDADLRPKDAKLAIDYYASWYIGMHYPLTDYANVYGQFGFSHIQGEAKLTSAEAVEDFPGLSEDFPDSSFSVSWLAGLDFEILDHTYLVLEGGKLFEDTPSDINTFQFSGGLRYEF</sequence>
<dbReference type="SUPFAM" id="SSF56925">
    <property type="entry name" value="OMPA-like"/>
    <property type="match status" value="1"/>
</dbReference>
<dbReference type="EMBL" id="JAYDCJ010000003">
    <property type="protein sequence ID" value="MEA1082324.1"/>
    <property type="molecule type" value="Genomic_DNA"/>
</dbReference>
<evidence type="ECO:0000256" key="1">
    <source>
        <dbReference type="ARBA" id="ARBA00022729"/>
    </source>
</evidence>
<feature type="signal peptide" evidence="2">
    <location>
        <begin position="1"/>
        <end position="26"/>
    </location>
</feature>
<evidence type="ECO:0000259" key="3">
    <source>
        <dbReference type="Pfam" id="PF13505"/>
    </source>
</evidence>
<accession>A0ABU5P2P8</accession>
<name>A0ABU5P2P8_9GAMM</name>
<dbReference type="RefSeq" id="WP_322856749.1">
    <property type="nucleotide sequence ID" value="NZ_JAYDCJ010000003.1"/>
</dbReference>
<evidence type="ECO:0000256" key="2">
    <source>
        <dbReference type="SAM" id="SignalP"/>
    </source>
</evidence>
<feature type="domain" description="Outer membrane protein beta-barrel" evidence="3">
    <location>
        <begin position="12"/>
        <end position="209"/>
    </location>
</feature>
<protein>
    <submittedName>
        <fullName evidence="4">Outer membrane beta-barrel protein</fullName>
    </submittedName>
</protein>
<dbReference type="Gene3D" id="2.40.160.20">
    <property type="match status" value="1"/>
</dbReference>